<evidence type="ECO:0000256" key="2">
    <source>
        <dbReference type="ARBA" id="ARBA00022801"/>
    </source>
</evidence>
<evidence type="ECO:0000313" key="11">
    <source>
        <dbReference type="EMBL" id="OWF37121.1"/>
    </source>
</evidence>
<evidence type="ECO:0000259" key="10">
    <source>
        <dbReference type="Pfam" id="PF03632"/>
    </source>
</evidence>
<dbReference type="OrthoDB" id="200349at2759"/>
<evidence type="ECO:0000256" key="1">
    <source>
        <dbReference type="ARBA" id="ARBA00006768"/>
    </source>
</evidence>
<sequence length="740" mass="83558">MSIKEVNDRTNVSISILSNKQPRSFTTRGQGHSDSDSRHAKYVTMIHGNTQKRIKYTERPYPAFLNPDVTVFTTEQLPDAMSMPTIGNGHVATVVHSDTMYLGGLYNGYNVTSHRARLQSTSSISITGFSFDVDTRKYSLDVGRGMYIERYTSDFVTIELKMYAHQVLFSLLVTEISVINGLAGSVHLNLSHNLGPPSDDTDISNTTVIGDARLYMGYIKEPEYHAKDKMPFIIISSIVPDVMTVAAGESVRRVFITSVDFTSYLAAEYFQLGLDFFLNDMLESTHEQVWEQHNWQKGRIDVGGNNNLSRINYAAMYYLLSEIPEKDQVEPFFGISPGGLAHGALNKDYEGHVFWDQETWMFPPMLLLYSDKGKKIVKTRVRNHAAAKQYAQQRGYQGAMYPWEIAFSGLNVCPSTACSKYEQHITGDIAFAFKQYIMMTRDSDFIENEGGADVITDIASFWMSRMTYNKSEDRYEIHEVMPPDEYHYPVNNSVYTNSVAKISLLLPKYALSLVNKTADPKFEENAKKTYIPFNDTGKWHPEFDGYTQDTTVKQADVVLLGFPLMENISTDVRKNDLNIYEKATPGGPAMTWGMFAVGWLELNDTSKAEAAFKKQFQNVIPPFYTWSEEPGGRGARNFLTGIGGYLQSLMFGYGGFRIFEDRLQFDPTLPPDTSTFNITGVDYLGGYFDFSFDTKYMTINQTKSAMDEMKIVVPSTGQAQTLDIGVIVQYQRCKAALMLV</sequence>
<reference evidence="11 12" key="1">
    <citation type="journal article" date="2017" name="Nat. Ecol. Evol.">
        <title>Scallop genome provides insights into evolution of bilaterian karyotype and development.</title>
        <authorList>
            <person name="Wang S."/>
            <person name="Zhang J."/>
            <person name="Jiao W."/>
            <person name="Li J."/>
            <person name="Xun X."/>
            <person name="Sun Y."/>
            <person name="Guo X."/>
            <person name="Huan P."/>
            <person name="Dong B."/>
            <person name="Zhang L."/>
            <person name="Hu X."/>
            <person name="Sun X."/>
            <person name="Wang J."/>
            <person name="Zhao C."/>
            <person name="Wang Y."/>
            <person name="Wang D."/>
            <person name="Huang X."/>
            <person name="Wang R."/>
            <person name="Lv J."/>
            <person name="Li Y."/>
            <person name="Zhang Z."/>
            <person name="Liu B."/>
            <person name="Lu W."/>
            <person name="Hui Y."/>
            <person name="Liang J."/>
            <person name="Zhou Z."/>
            <person name="Hou R."/>
            <person name="Li X."/>
            <person name="Liu Y."/>
            <person name="Li H."/>
            <person name="Ning X."/>
            <person name="Lin Y."/>
            <person name="Zhao L."/>
            <person name="Xing Q."/>
            <person name="Dou J."/>
            <person name="Li Y."/>
            <person name="Mao J."/>
            <person name="Guo H."/>
            <person name="Dou H."/>
            <person name="Li T."/>
            <person name="Mu C."/>
            <person name="Jiang W."/>
            <person name="Fu Q."/>
            <person name="Fu X."/>
            <person name="Miao Y."/>
            <person name="Liu J."/>
            <person name="Yu Q."/>
            <person name="Li R."/>
            <person name="Liao H."/>
            <person name="Li X."/>
            <person name="Kong Y."/>
            <person name="Jiang Z."/>
            <person name="Chourrout D."/>
            <person name="Li R."/>
            <person name="Bao Z."/>
        </authorList>
    </citation>
    <scope>NUCLEOTIDE SEQUENCE [LARGE SCALE GENOMIC DNA]</scope>
    <source>
        <strain evidence="11 12">PY_sf001</strain>
    </source>
</reference>
<comment type="similarity">
    <text evidence="1">Belongs to the glycosyl hydrolase 65 family.</text>
</comment>
<evidence type="ECO:0000256" key="4">
    <source>
        <dbReference type="ARBA" id="ARBA00051415"/>
    </source>
</evidence>
<feature type="region of interest" description="Disordered" evidence="9">
    <location>
        <begin position="1"/>
        <end position="37"/>
    </location>
</feature>
<feature type="compositionally biased region" description="Polar residues" evidence="9">
    <location>
        <begin position="9"/>
        <end position="30"/>
    </location>
</feature>
<dbReference type="InterPro" id="IPR005195">
    <property type="entry name" value="Glyco_hydro_65_M"/>
</dbReference>
<accession>A0A210PKV6</accession>
<evidence type="ECO:0000256" key="9">
    <source>
        <dbReference type="SAM" id="MobiDB-lite"/>
    </source>
</evidence>
<evidence type="ECO:0000256" key="5">
    <source>
        <dbReference type="ARBA" id="ARBA00053339"/>
    </source>
</evidence>
<dbReference type="InterPro" id="IPR008928">
    <property type="entry name" value="6-hairpin_glycosidase_sf"/>
</dbReference>
<gene>
    <name evidence="11" type="ORF">KP79_PYT09811</name>
</gene>
<comment type="caution">
    <text evidence="11">The sequence shown here is derived from an EMBL/GenBank/DDBJ whole genome shotgun (WGS) entry which is preliminary data.</text>
</comment>
<comment type="catalytic activity">
    <reaction evidence="4">
        <text>(5R)-5-O-[alpha-D-glucosyl-(1-&gt;2)-beta-D-galactosyl]-5-hydroxy-L-lysyl-[collagen] + H2O = (5R)-5-O-(beta-D-galactosyl)-5-hydroxy-L-lysyl-[collagen] + D-glucose</text>
        <dbReference type="Rhea" id="RHEA:11068"/>
        <dbReference type="Rhea" id="RHEA-COMP:12753"/>
        <dbReference type="Rhea" id="RHEA-COMP:12754"/>
        <dbReference type="ChEBI" id="CHEBI:4167"/>
        <dbReference type="ChEBI" id="CHEBI:15377"/>
        <dbReference type="ChEBI" id="CHEBI:133443"/>
        <dbReference type="ChEBI" id="CHEBI:133452"/>
        <dbReference type="EC" id="3.2.1.107"/>
    </reaction>
</comment>
<keyword evidence="3" id="KW-0326">Glycosidase</keyword>
<evidence type="ECO:0000256" key="3">
    <source>
        <dbReference type="ARBA" id="ARBA00023295"/>
    </source>
</evidence>
<evidence type="ECO:0000256" key="8">
    <source>
        <dbReference type="ARBA" id="ARBA00079982"/>
    </source>
</evidence>
<keyword evidence="12" id="KW-1185">Reference proteome</keyword>
<dbReference type="GO" id="GO:0047402">
    <property type="term" value="F:protein-glucosylgalactosylhydroxylysine glucosidase activity"/>
    <property type="evidence" value="ECO:0007669"/>
    <property type="project" value="UniProtKB-EC"/>
</dbReference>
<evidence type="ECO:0000256" key="6">
    <source>
        <dbReference type="ARBA" id="ARBA00066430"/>
    </source>
</evidence>
<evidence type="ECO:0000313" key="12">
    <source>
        <dbReference type="Proteomes" id="UP000242188"/>
    </source>
</evidence>
<dbReference type="InterPro" id="IPR012341">
    <property type="entry name" value="6hp_glycosidase-like_sf"/>
</dbReference>
<dbReference type="GO" id="GO:0005975">
    <property type="term" value="P:carbohydrate metabolic process"/>
    <property type="evidence" value="ECO:0007669"/>
    <property type="project" value="InterPro"/>
</dbReference>
<dbReference type="Gene3D" id="2.60.420.10">
    <property type="entry name" value="Maltose phosphorylase, domain 3"/>
    <property type="match status" value="1"/>
</dbReference>
<dbReference type="EC" id="3.2.1.107" evidence="6"/>
<comment type="function">
    <text evidence="5">Catalyzes the hydrolysis of glucose from the disaccharide unit linked to hydroxylysine residues of collagen and collagen-like proteins.</text>
</comment>
<dbReference type="Proteomes" id="UP000242188">
    <property type="component" value="Unassembled WGS sequence"/>
</dbReference>
<dbReference type="Gene3D" id="1.50.10.10">
    <property type="match status" value="1"/>
</dbReference>
<dbReference type="PANTHER" id="PTHR11051:SF8">
    <property type="entry name" value="PROTEIN-GLUCOSYLGALACTOSYLHYDROXYLYSINE GLUCOSIDASE"/>
    <property type="match status" value="1"/>
</dbReference>
<name>A0A210PKV6_MIZYE</name>
<keyword evidence="2" id="KW-0378">Hydrolase</keyword>
<dbReference type="FunFam" id="1.50.10.10:FF:000023">
    <property type="entry name" value="Protein-glucosylgalactosylhydroxylysine glucosidase"/>
    <property type="match status" value="1"/>
</dbReference>
<dbReference type="Pfam" id="PF03632">
    <property type="entry name" value="Glyco_hydro_65m"/>
    <property type="match status" value="1"/>
</dbReference>
<dbReference type="SUPFAM" id="SSF48208">
    <property type="entry name" value="Six-hairpin glycosidases"/>
    <property type="match status" value="1"/>
</dbReference>
<feature type="domain" description="Glycoside hydrolase family 65 central catalytic" evidence="10">
    <location>
        <begin position="343"/>
        <end position="549"/>
    </location>
</feature>
<dbReference type="AlphaFoldDB" id="A0A210PKV6"/>
<dbReference type="EMBL" id="NEDP02005595">
    <property type="protein sequence ID" value="OWF37121.1"/>
    <property type="molecule type" value="Genomic_DNA"/>
</dbReference>
<protein>
    <recommendedName>
        <fullName evidence="7">Protein-glucosylgalactosylhydroxylysine glucosidase</fullName>
        <ecNumber evidence="6">3.2.1.107</ecNumber>
    </recommendedName>
    <alternativeName>
        <fullName evidence="8">Acid trehalase-like protein 1</fullName>
    </alternativeName>
</protein>
<organism evidence="11 12">
    <name type="scientific">Mizuhopecten yessoensis</name>
    <name type="common">Japanese scallop</name>
    <name type="synonym">Patinopecten yessoensis</name>
    <dbReference type="NCBI Taxonomy" id="6573"/>
    <lineage>
        <taxon>Eukaryota</taxon>
        <taxon>Metazoa</taxon>
        <taxon>Spiralia</taxon>
        <taxon>Lophotrochozoa</taxon>
        <taxon>Mollusca</taxon>
        <taxon>Bivalvia</taxon>
        <taxon>Autobranchia</taxon>
        <taxon>Pteriomorphia</taxon>
        <taxon>Pectinida</taxon>
        <taxon>Pectinoidea</taxon>
        <taxon>Pectinidae</taxon>
        <taxon>Mizuhopecten</taxon>
    </lineage>
</organism>
<dbReference type="STRING" id="6573.A0A210PKV6"/>
<proteinExistence type="inferred from homology"/>
<dbReference type="PANTHER" id="PTHR11051">
    <property type="entry name" value="GLYCOSYL HYDROLASE-RELATED"/>
    <property type="match status" value="1"/>
</dbReference>
<evidence type="ECO:0000256" key="7">
    <source>
        <dbReference type="ARBA" id="ARBA00071505"/>
    </source>
</evidence>